<dbReference type="Ensembl" id="ENSGMOT00000028813.1">
    <property type="protein sequence ID" value="ENSGMOP00000045342.1"/>
    <property type="gene ID" value="ENSGMOG00000035029.1"/>
</dbReference>
<evidence type="ECO:0000256" key="3">
    <source>
        <dbReference type="ARBA" id="ARBA00022827"/>
    </source>
</evidence>
<accession>A0A8C5BFU1</accession>
<dbReference type="InterPro" id="IPR036188">
    <property type="entry name" value="FAD/NAD-bd_sf"/>
</dbReference>
<reference evidence="10" key="2">
    <citation type="submission" date="2025-09" db="UniProtKB">
        <authorList>
            <consortium name="Ensembl"/>
        </authorList>
    </citation>
    <scope>IDENTIFICATION</scope>
</reference>
<proteinExistence type="inferred from homology"/>
<evidence type="ECO:0000256" key="8">
    <source>
        <dbReference type="SAM" id="SignalP"/>
    </source>
</evidence>
<evidence type="ECO:0000313" key="11">
    <source>
        <dbReference type="Proteomes" id="UP000694546"/>
    </source>
</evidence>
<feature type="binding site" evidence="5">
    <location>
        <position position="483"/>
    </location>
    <ligand>
        <name>FAD</name>
        <dbReference type="ChEBI" id="CHEBI:57692"/>
    </ligand>
</feature>
<feature type="binding site" evidence="5">
    <location>
        <position position="115"/>
    </location>
    <ligand>
        <name>substrate</name>
    </ligand>
</feature>
<dbReference type="PANTHER" id="PTHR10742:SF342">
    <property type="entry name" value="AMINE OXIDASE"/>
    <property type="match status" value="1"/>
</dbReference>
<dbReference type="InterPro" id="IPR001613">
    <property type="entry name" value="Flavin_amine_oxidase"/>
</dbReference>
<feature type="binding site" evidence="5">
    <location>
        <begin position="112"/>
        <end position="115"/>
    </location>
    <ligand>
        <name>FAD</name>
        <dbReference type="ChEBI" id="CHEBI:57692"/>
    </ligand>
</feature>
<dbReference type="Proteomes" id="UP000694546">
    <property type="component" value="Chromosome 17"/>
</dbReference>
<evidence type="ECO:0000256" key="2">
    <source>
        <dbReference type="ARBA" id="ARBA00022630"/>
    </source>
</evidence>
<evidence type="ECO:0000256" key="6">
    <source>
        <dbReference type="RuleBase" id="RU362067"/>
    </source>
</evidence>
<protein>
    <recommendedName>
        <fullName evidence="6">Amine oxidase</fullName>
        <ecNumber evidence="6">1.4.3.-</ecNumber>
    </recommendedName>
</protein>
<feature type="region of interest" description="Disordered" evidence="7">
    <location>
        <begin position="514"/>
        <end position="540"/>
    </location>
</feature>
<feature type="domain" description="Amine oxidase" evidence="9">
    <location>
        <begin position="68"/>
        <end position="506"/>
    </location>
</feature>
<dbReference type="PANTHER" id="PTHR10742">
    <property type="entry name" value="FLAVIN MONOAMINE OXIDASE"/>
    <property type="match status" value="1"/>
</dbReference>
<evidence type="ECO:0000313" key="10">
    <source>
        <dbReference type="Ensembl" id="ENSGMOP00000045342.1"/>
    </source>
</evidence>
<feature type="chain" id="PRO_5047197044" description="Amine oxidase" evidence="8">
    <location>
        <begin position="23"/>
        <end position="540"/>
    </location>
</feature>
<dbReference type="Gene3D" id="3.50.50.60">
    <property type="entry name" value="FAD/NAD(P)-binding domain"/>
    <property type="match status" value="1"/>
</dbReference>
<dbReference type="GeneTree" id="ENSGT00940000160928"/>
<feature type="binding site" evidence="5">
    <location>
        <begin position="88"/>
        <end position="89"/>
    </location>
    <ligand>
        <name>FAD</name>
        <dbReference type="ChEBI" id="CHEBI:57692"/>
    </ligand>
</feature>
<comment type="cofactor">
    <cofactor evidence="1 6">
        <name>FAD</name>
        <dbReference type="ChEBI" id="CHEBI:57692"/>
    </cofactor>
</comment>
<keyword evidence="2 6" id="KW-0285">Flavoprotein</keyword>
<evidence type="ECO:0000256" key="5">
    <source>
        <dbReference type="PIRSR" id="PIRSR601613-1"/>
    </source>
</evidence>
<dbReference type="Gene3D" id="1.10.405.10">
    <property type="entry name" value="Guanine Nucleotide Dissociation Inhibitor, domain 1"/>
    <property type="match status" value="1"/>
</dbReference>
<keyword evidence="8" id="KW-0732">Signal</keyword>
<keyword evidence="4 6" id="KW-0560">Oxidoreductase</keyword>
<dbReference type="InterPro" id="IPR050281">
    <property type="entry name" value="Flavin_monoamine_oxidase"/>
</dbReference>
<dbReference type="AlphaFoldDB" id="A0A8C5BFU1"/>
<evidence type="ECO:0000256" key="4">
    <source>
        <dbReference type="ARBA" id="ARBA00023002"/>
    </source>
</evidence>
<evidence type="ECO:0000256" key="7">
    <source>
        <dbReference type="SAM" id="MobiDB-lite"/>
    </source>
</evidence>
<comment type="similarity">
    <text evidence="6">Belongs to the flavin monoamine oxidase family.</text>
</comment>
<dbReference type="InterPro" id="IPR002937">
    <property type="entry name" value="Amino_oxidase"/>
</dbReference>
<dbReference type="Pfam" id="PF01593">
    <property type="entry name" value="Amino_oxidase"/>
    <property type="match status" value="1"/>
</dbReference>
<feature type="binding site" evidence="5">
    <location>
        <position position="286"/>
    </location>
    <ligand>
        <name>FAD</name>
        <dbReference type="ChEBI" id="CHEBI:57692"/>
    </ligand>
</feature>
<dbReference type="SUPFAM" id="SSF51905">
    <property type="entry name" value="FAD/NAD(P)-binding domain"/>
    <property type="match status" value="1"/>
</dbReference>
<dbReference type="SUPFAM" id="SSF54373">
    <property type="entry name" value="FAD-linked reductases, C-terminal domain"/>
    <property type="match status" value="1"/>
</dbReference>
<sequence length="540" mass="60303">MALWKPVVVLLLACVSWPRGATEDLRSFKDQLSDCLEDKDYQELLDISIHELPPAQSPRHVVVVGAGMAGLTAAKLLQEAGHKVTVLEASGRVGGRVETYRHQTGGWYAELGAMRIPSFHQIVLYYAHVVGVALRQFVMYDPNTFYLVNGQRVKTDAARRNPALLKYNITRKGKALSADQLLDQALKTVKDAVRHEGCAATFKKYDQYSVKGYLVQVANLSSEEVRMIGDLLNENSWMYTALTEMLYEQANLNDNTEYFEVVGGSDRLPQALHNVLAKPAQLNSPVKQITHSDAGVDVFYLKGKDSDPTKLSADAVLVTTTAKAACFLEFVPRLTPGKRHALSSVHYDSSTKIILTFSRRFWEDDCIKGGKSITDRPSRFIYYPSHKFPNNPDIGVLLASYTWSDDSLIFQGLGDEELKEVALKDLELIHGEQVWDLCTGVVVKKWSSDPYSLGAYAMFTPYQHTDYLSELFQSQGRVHFAGEHTGLTHAWIETAIKTAIRAAKNINTQLQDSFMSTEEKSSDSNTKLQDSFMSTPRGDL</sequence>
<evidence type="ECO:0000259" key="9">
    <source>
        <dbReference type="Pfam" id="PF01593"/>
    </source>
</evidence>
<keyword evidence="3 6" id="KW-0274">FAD</keyword>
<dbReference type="OMA" id="LTHAWIE"/>
<keyword evidence="11" id="KW-1185">Reference proteome</keyword>
<reference evidence="10" key="1">
    <citation type="submission" date="2025-08" db="UniProtKB">
        <authorList>
            <consortium name="Ensembl"/>
        </authorList>
    </citation>
    <scope>IDENTIFICATION</scope>
</reference>
<name>A0A8C5BFU1_GADMO</name>
<feature type="compositionally biased region" description="Polar residues" evidence="7">
    <location>
        <begin position="523"/>
        <end position="534"/>
    </location>
</feature>
<dbReference type="Gene3D" id="3.90.660.10">
    <property type="match status" value="1"/>
</dbReference>
<organism evidence="10 11">
    <name type="scientific">Gadus morhua</name>
    <name type="common">Atlantic cod</name>
    <dbReference type="NCBI Taxonomy" id="8049"/>
    <lineage>
        <taxon>Eukaryota</taxon>
        <taxon>Metazoa</taxon>
        <taxon>Chordata</taxon>
        <taxon>Craniata</taxon>
        <taxon>Vertebrata</taxon>
        <taxon>Euteleostomi</taxon>
        <taxon>Actinopterygii</taxon>
        <taxon>Neopterygii</taxon>
        <taxon>Teleostei</taxon>
        <taxon>Neoteleostei</taxon>
        <taxon>Acanthomorphata</taxon>
        <taxon>Zeiogadaria</taxon>
        <taxon>Gadariae</taxon>
        <taxon>Gadiformes</taxon>
        <taxon>Gadoidei</taxon>
        <taxon>Gadidae</taxon>
        <taxon>Gadus</taxon>
    </lineage>
</organism>
<dbReference type="EC" id="1.4.3.-" evidence="6"/>
<dbReference type="GO" id="GO:0001716">
    <property type="term" value="F:L-amino-acid oxidase activity"/>
    <property type="evidence" value="ECO:0007669"/>
    <property type="project" value="TreeGrafter"/>
</dbReference>
<dbReference type="GO" id="GO:0009063">
    <property type="term" value="P:amino acid catabolic process"/>
    <property type="evidence" value="ECO:0007669"/>
    <property type="project" value="TreeGrafter"/>
</dbReference>
<evidence type="ECO:0000256" key="1">
    <source>
        <dbReference type="ARBA" id="ARBA00001974"/>
    </source>
</evidence>
<dbReference type="GO" id="GO:0005576">
    <property type="term" value="C:extracellular region"/>
    <property type="evidence" value="ECO:0007669"/>
    <property type="project" value="UniProtKB-SubCell"/>
</dbReference>
<dbReference type="PRINTS" id="PR00757">
    <property type="entry name" value="AMINEOXDASEF"/>
</dbReference>
<feature type="signal peptide" evidence="8">
    <location>
        <begin position="1"/>
        <end position="22"/>
    </location>
</feature>